<evidence type="ECO:0000256" key="1">
    <source>
        <dbReference type="SAM" id="MobiDB-lite"/>
    </source>
</evidence>
<name>A0A4Y3KTX1_9CELL</name>
<feature type="transmembrane region" description="Helical" evidence="2">
    <location>
        <begin position="97"/>
        <end position="118"/>
    </location>
</feature>
<keyword evidence="2" id="KW-0472">Membrane</keyword>
<keyword evidence="5" id="KW-1185">Reference proteome</keyword>
<feature type="domain" description="AMIN-like" evidence="3">
    <location>
        <begin position="146"/>
        <end position="266"/>
    </location>
</feature>
<keyword evidence="2" id="KW-0812">Transmembrane</keyword>
<organism evidence="4 5">
    <name type="scientific">Cellulomonas cellasea</name>
    <dbReference type="NCBI Taxonomy" id="43670"/>
    <lineage>
        <taxon>Bacteria</taxon>
        <taxon>Bacillati</taxon>
        <taxon>Actinomycetota</taxon>
        <taxon>Actinomycetes</taxon>
        <taxon>Micrococcales</taxon>
        <taxon>Cellulomonadaceae</taxon>
        <taxon>Cellulomonas</taxon>
    </lineage>
</organism>
<sequence>MRLTRELVGVSATWLIRRIGRAVQRSGPLARHHDISGPPGRPDERGGHVPRRRGPCHSLVLTGRRPAGGADRSLGAEGGPELVKPGLVRRSVVMIVVLRRVIASCFAVTLMLVAGLAAPAAAHQPYCGIHWGSQGKFVEPHESSATLTNVRVGRHACYDRLVVDMVGAASGYWGHIQETDDGRIYLSIVAAGTVPTENYERFEPSVAGFRTFRDVRLGSTGTEDVGSSQIDVRLRARLPFRVFTLSGAGGGSAPGTEARLVVDVAHRW</sequence>
<feature type="compositionally biased region" description="Basic and acidic residues" evidence="1">
    <location>
        <begin position="31"/>
        <end position="47"/>
    </location>
</feature>
<protein>
    <recommendedName>
        <fullName evidence="3">AMIN-like domain-containing protein</fullName>
    </recommendedName>
</protein>
<evidence type="ECO:0000256" key="2">
    <source>
        <dbReference type="SAM" id="Phobius"/>
    </source>
</evidence>
<accession>A0A4Y3KTX1</accession>
<evidence type="ECO:0000313" key="4">
    <source>
        <dbReference type="EMBL" id="GEA87532.1"/>
    </source>
</evidence>
<keyword evidence="2" id="KW-1133">Transmembrane helix</keyword>
<dbReference type="Proteomes" id="UP000317046">
    <property type="component" value="Unassembled WGS sequence"/>
</dbReference>
<feature type="region of interest" description="Disordered" evidence="1">
    <location>
        <begin position="27"/>
        <end position="76"/>
    </location>
</feature>
<dbReference type="AlphaFoldDB" id="A0A4Y3KTX1"/>
<dbReference type="Pfam" id="PF24837">
    <property type="entry name" value="AMIN-like"/>
    <property type="match status" value="1"/>
</dbReference>
<evidence type="ECO:0000313" key="5">
    <source>
        <dbReference type="Proteomes" id="UP000317046"/>
    </source>
</evidence>
<evidence type="ECO:0000259" key="3">
    <source>
        <dbReference type="Pfam" id="PF24837"/>
    </source>
</evidence>
<proteinExistence type="predicted"/>
<dbReference type="InterPro" id="IPR056303">
    <property type="entry name" value="AMIN-like"/>
</dbReference>
<reference evidence="4" key="1">
    <citation type="submission" date="2019-06" db="EMBL/GenBank/DDBJ databases">
        <title>Whole genome shotgun sequence of Cellulomonas cellasea NBRC 3753.</title>
        <authorList>
            <person name="Hosoyama A."/>
            <person name="Uohara A."/>
            <person name="Ohji S."/>
            <person name="Ichikawa N."/>
        </authorList>
    </citation>
    <scope>NUCLEOTIDE SEQUENCE [LARGE SCALE GENOMIC DNA]</scope>
    <source>
        <strain evidence="4">NBRC 3753</strain>
    </source>
</reference>
<dbReference type="EMBL" id="BJLR01000016">
    <property type="protein sequence ID" value="GEA87532.1"/>
    <property type="molecule type" value="Genomic_DNA"/>
</dbReference>
<gene>
    <name evidence="4" type="ORF">CCE01nite_14810</name>
</gene>
<comment type="caution">
    <text evidence="4">The sequence shown here is derived from an EMBL/GenBank/DDBJ whole genome shotgun (WGS) entry which is preliminary data.</text>
</comment>